<evidence type="ECO:0000313" key="13">
    <source>
        <dbReference type="Proteomes" id="UP001085076"/>
    </source>
</evidence>
<evidence type="ECO:0000256" key="10">
    <source>
        <dbReference type="SAM" id="MobiDB-lite"/>
    </source>
</evidence>
<dbReference type="GO" id="GO:0005737">
    <property type="term" value="C:cytoplasm"/>
    <property type="evidence" value="ECO:0007669"/>
    <property type="project" value="TreeGrafter"/>
</dbReference>
<dbReference type="OrthoDB" id="266718at2759"/>
<feature type="compositionally biased region" description="Low complexity" evidence="10">
    <location>
        <begin position="615"/>
        <end position="631"/>
    </location>
</feature>
<dbReference type="InterPro" id="IPR017441">
    <property type="entry name" value="Protein_kinase_ATP_BS"/>
</dbReference>
<feature type="compositionally biased region" description="Low complexity" evidence="10">
    <location>
        <begin position="138"/>
        <end position="149"/>
    </location>
</feature>
<sequence>MREGGKQTISNSISQEGSRSRVESLSTSPSCKVPNFDRFTDGSHAQPLPVPVLSCAPSGVIASTSMLEKHGKAQLHLPLPEPSHLCRKPDATDLSAPDSSMSSPCRSLMRVVCPEQILTAAFLTPKSYPDVNFLGSGQCSSSGSGQTSGHNSMGGDISGHLLWPQGRGSPECSPTPSPRLASPGSGSRIHSRAVSPRHPRAGGPAPELPTSRHDEGKMLRHPLPLPPINIYNASPFSSNNSTPNTLSSISRSPGRTDSPGPGSGWKKGKLIGRGTFGHVYVGFNSDRGKMCAMKEVTLFSDDAKSKESAKQLGQEISLLRRLRHPNIVQYYGCEVIDDKFHIYLEYVAGGSIHKLLEEYGQLGEEAIRSFTQQILSGLAYLHAKNTVHRDIKGANILVDPTGRVKLADFGMAKHINGQSCPFSLKGSPYWMAPEVIRNTNGCNLAVDIWSLGCTVLEMATSKPPWSQFEGIAAMFKIGNSKQLPPIPDHLSEVGKDFIRCCLQRDPSQRPTAVKLLQHPFVRNVVPVVKSILSSEFIDQHTDVSIGRNFRGVGHVGNFSPLDTGQMTHQLKGARTALMISGTHPTGIMSCPVSPVWSPLLNPGSLHHSNRKKSASPISSPITISGSSTPLTGGNGFTPFNQLKPLGFFHECYSNKPKPNHPLGPTPKLDLYHGGQKGSTVSREQGTSESEIRTHQLGTATHVNLWKPNDKHSMWVDHVSHQLLREHAPLEPSLDLSCSSPMLAHTCGT</sequence>
<evidence type="ECO:0000256" key="9">
    <source>
        <dbReference type="PROSITE-ProRule" id="PRU10141"/>
    </source>
</evidence>
<dbReference type="Proteomes" id="UP001085076">
    <property type="component" value="Miscellaneous, Linkage group lg06"/>
</dbReference>
<dbReference type="PROSITE" id="PS00107">
    <property type="entry name" value="PROTEIN_KINASE_ATP"/>
    <property type="match status" value="1"/>
</dbReference>
<keyword evidence="3" id="KW-0808">Transferase</keyword>
<dbReference type="AlphaFoldDB" id="A0A9D5CC32"/>
<organism evidence="12 13">
    <name type="scientific">Dioscorea zingiberensis</name>
    <dbReference type="NCBI Taxonomy" id="325984"/>
    <lineage>
        <taxon>Eukaryota</taxon>
        <taxon>Viridiplantae</taxon>
        <taxon>Streptophyta</taxon>
        <taxon>Embryophyta</taxon>
        <taxon>Tracheophyta</taxon>
        <taxon>Spermatophyta</taxon>
        <taxon>Magnoliopsida</taxon>
        <taxon>Liliopsida</taxon>
        <taxon>Dioscoreales</taxon>
        <taxon>Dioscoreaceae</taxon>
        <taxon>Dioscorea</taxon>
    </lineage>
</organism>
<dbReference type="InterPro" id="IPR050538">
    <property type="entry name" value="MAP_kinase_kinase_kinase"/>
</dbReference>
<evidence type="ECO:0000313" key="12">
    <source>
        <dbReference type="EMBL" id="KAJ0970164.1"/>
    </source>
</evidence>
<comment type="catalytic activity">
    <reaction evidence="7">
        <text>L-threonyl-[protein] + ATP = O-phospho-L-threonyl-[protein] + ADP + H(+)</text>
        <dbReference type="Rhea" id="RHEA:46608"/>
        <dbReference type="Rhea" id="RHEA-COMP:11060"/>
        <dbReference type="Rhea" id="RHEA-COMP:11605"/>
        <dbReference type="ChEBI" id="CHEBI:15378"/>
        <dbReference type="ChEBI" id="CHEBI:30013"/>
        <dbReference type="ChEBI" id="CHEBI:30616"/>
        <dbReference type="ChEBI" id="CHEBI:61977"/>
        <dbReference type="ChEBI" id="CHEBI:456216"/>
        <dbReference type="EC" id="2.7.11.25"/>
    </reaction>
</comment>
<feature type="domain" description="Protein kinase" evidence="11">
    <location>
        <begin position="265"/>
        <end position="521"/>
    </location>
</feature>
<protein>
    <recommendedName>
        <fullName evidence="2">mitogen-activated protein kinase kinase kinase</fullName>
        <ecNumber evidence="2">2.7.11.25</ecNumber>
    </recommendedName>
</protein>
<dbReference type="SUPFAM" id="SSF56112">
    <property type="entry name" value="Protein kinase-like (PK-like)"/>
    <property type="match status" value="1"/>
</dbReference>
<comment type="similarity">
    <text evidence="1">Belongs to the protein kinase superfamily. STE Ser/Thr protein kinase family. MAP kinase kinase kinase subfamily.</text>
</comment>
<dbReference type="EC" id="2.7.11.25" evidence="2"/>
<gene>
    <name evidence="12" type="ORF">J5N97_023041</name>
</gene>
<comment type="caution">
    <text evidence="12">The sequence shown here is derived from an EMBL/GenBank/DDBJ whole genome shotgun (WGS) entry which is preliminary data.</text>
</comment>
<dbReference type="FunFam" id="1.10.510.10:FF:000186">
    <property type="entry name" value="Mitogen-activated protein kinase kinase kinase"/>
    <property type="match status" value="1"/>
</dbReference>
<feature type="region of interest" description="Disordered" evidence="10">
    <location>
        <begin position="138"/>
        <end position="219"/>
    </location>
</feature>
<feature type="region of interest" description="Disordered" evidence="10">
    <location>
        <begin position="605"/>
        <end position="632"/>
    </location>
</feature>
<dbReference type="Pfam" id="PF00069">
    <property type="entry name" value="Pkinase"/>
    <property type="match status" value="1"/>
</dbReference>
<keyword evidence="6 9" id="KW-0067">ATP-binding</keyword>
<evidence type="ECO:0000256" key="5">
    <source>
        <dbReference type="ARBA" id="ARBA00022777"/>
    </source>
</evidence>
<dbReference type="CDD" id="cd06632">
    <property type="entry name" value="STKc_MEKK1_plant"/>
    <property type="match status" value="1"/>
</dbReference>
<name>A0A9D5CC32_9LILI</name>
<feature type="compositionally biased region" description="Polar residues" evidence="10">
    <location>
        <begin position="7"/>
        <end position="29"/>
    </location>
</feature>
<evidence type="ECO:0000259" key="11">
    <source>
        <dbReference type="PROSITE" id="PS50011"/>
    </source>
</evidence>
<dbReference type="InterPro" id="IPR011009">
    <property type="entry name" value="Kinase-like_dom_sf"/>
</dbReference>
<dbReference type="Gene3D" id="1.10.510.10">
    <property type="entry name" value="Transferase(Phosphotransferase) domain 1"/>
    <property type="match status" value="1"/>
</dbReference>
<evidence type="ECO:0000256" key="2">
    <source>
        <dbReference type="ARBA" id="ARBA00012406"/>
    </source>
</evidence>
<dbReference type="GO" id="GO:0004709">
    <property type="term" value="F:MAP kinase kinase kinase activity"/>
    <property type="evidence" value="ECO:0007669"/>
    <property type="project" value="UniProtKB-EC"/>
</dbReference>
<proteinExistence type="inferred from homology"/>
<accession>A0A9D5CC32</accession>
<keyword evidence="5" id="KW-0418">Kinase</keyword>
<dbReference type="InterPro" id="IPR000719">
    <property type="entry name" value="Prot_kinase_dom"/>
</dbReference>
<evidence type="ECO:0000256" key="3">
    <source>
        <dbReference type="ARBA" id="ARBA00022679"/>
    </source>
</evidence>
<feature type="compositionally biased region" description="Low complexity" evidence="10">
    <location>
        <begin position="234"/>
        <end position="250"/>
    </location>
</feature>
<feature type="region of interest" description="Disordered" evidence="10">
    <location>
        <begin position="234"/>
        <end position="268"/>
    </location>
</feature>
<feature type="binding site" evidence="9">
    <location>
        <position position="294"/>
    </location>
    <ligand>
        <name>ATP</name>
        <dbReference type="ChEBI" id="CHEBI:30616"/>
    </ligand>
</feature>
<dbReference type="PROSITE" id="PS50011">
    <property type="entry name" value="PROTEIN_KINASE_DOM"/>
    <property type="match status" value="1"/>
</dbReference>
<evidence type="ECO:0000256" key="8">
    <source>
        <dbReference type="ARBA" id="ARBA00048329"/>
    </source>
</evidence>
<keyword evidence="13" id="KW-1185">Reference proteome</keyword>
<evidence type="ECO:0000256" key="1">
    <source>
        <dbReference type="ARBA" id="ARBA00006529"/>
    </source>
</evidence>
<evidence type="ECO:0000256" key="4">
    <source>
        <dbReference type="ARBA" id="ARBA00022741"/>
    </source>
</evidence>
<dbReference type="GO" id="GO:0005524">
    <property type="term" value="F:ATP binding"/>
    <property type="evidence" value="ECO:0007669"/>
    <property type="project" value="UniProtKB-UniRule"/>
</dbReference>
<dbReference type="EMBL" id="JAGGNH010000006">
    <property type="protein sequence ID" value="KAJ0970164.1"/>
    <property type="molecule type" value="Genomic_DNA"/>
</dbReference>
<evidence type="ECO:0000256" key="6">
    <source>
        <dbReference type="ARBA" id="ARBA00022840"/>
    </source>
</evidence>
<evidence type="ECO:0000256" key="7">
    <source>
        <dbReference type="ARBA" id="ARBA00047559"/>
    </source>
</evidence>
<keyword evidence="4 9" id="KW-0547">Nucleotide-binding</keyword>
<dbReference type="PANTHER" id="PTHR48016:SF45">
    <property type="entry name" value="OS04G0559800 PROTEIN"/>
    <property type="match status" value="1"/>
</dbReference>
<dbReference type="SMART" id="SM00220">
    <property type="entry name" value="S_TKc"/>
    <property type="match status" value="1"/>
</dbReference>
<comment type="catalytic activity">
    <reaction evidence="8">
        <text>L-seryl-[protein] + ATP = O-phospho-L-seryl-[protein] + ADP + H(+)</text>
        <dbReference type="Rhea" id="RHEA:17989"/>
        <dbReference type="Rhea" id="RHEA-COMP:9863"/>
        <dbReference type="Rhea" id="RHEA-COMP:11604"/>
        <dbReference type="ChEBI" id="CHEBI:15378"/>
        <dbReference type="ChEBI" id="CHEBI:29999"/>
        <dbReference type="ChEBI" id="CHEBI:30616"/>
        <dbReference type="ChEBI" id="CHEBI:83421"/>
        <dbReference type="ChEBI" id="CHEBI:456216"/>
        <dbReference type="EC" id="2.7.11.25"/>
    </reaction>
</comment>
<feature type="compositionally biased region" description="Basic residues" evidence="10">
    <location>
        <begin position="189"/>
        <end position="200"/>
    </location>
</feature>
<dbReference type="PANTHER" id="PTHR48016">
    <property type="entry name" value="MAP KINASE KINASE KINASE SSK2-RELATED-RELATED"/>
    <property type="match status" value="1"/>
</dbReference>
<reference evidence="12" key="1">
    <citation type="submission" date="2021-03" db="EMBL/GenBank/DDBJ databases">
        <authorList>
            <person name="Li Z."/>
            <person name="Yang C."/>
        </authorList>
    </citation>
    <scope>NUCLEOTIDE SEQUENCE</scope>
    <source>
        <strain evidence="12">Dzin_1.0</strain>
        <tissue evidence="12">Leaf</tissue>
    </source>
</reference>
<reference evidence="12" key="2">
    <citation type="journal article" date="2022" name="Hortic Res">
        <title>The genome of Dioscorea zingiberensis sheds light on the biosynthesis, origin and evolution of the medicinally important diosgenin saponins.</title>
        <authorList>
            <person name="Li Y."/>
            <person name="Tan C."/>
            <person name="Li Z."/>
            <person name="Guo J."/>
            <person name="Li S."/>
            <person name="Chen X."/>
            <person name="Wang C."/>
            <person name="Dai X."/>
            <person name="Yang H."/>
            <person name="Song W."/>
            <person name="Hou L."/>
            <person name="Xu J."/>
            <person name="Tong Z."/>
            <person name="Xu A."/>
            <person name="Yuan X."/>
            <person name="Wang W."/>
            <person name="Yang Q."/>
            <person name="Chen L."/>
            <person name="Sun Z."/>
            <person name="Wang K."/>
            <person name="Pan B."/>
            <person name="Chen J."/>
            <person name="Bao Y."/>
            <person name="Liu F."/>
            <person name="Qi X."/>
            <person name="Gang D.R."/>
            <person name="Wen J."/>
            <person name="Li J."/>
        </authorList>
    </citation>
    <scope>NUCLEOTIDE SEQUENCE</scope>
    <source>
        <strain evidence="12">Dzin_1.0</strain>
    </source>
</reference>
<feature type="region of interest" description="Disordered" evidence="10">
    <location>
        <begin position="1"/>
        <end position="29"/>
    </location>
</feature>